<feature type="region of interest" description="Disordered" evidence="2">
    <location>
        <begin position="187"/>
        <end position="311"/>
    </location>
</feature>
<evidence type="ECO:0000313" key="3">
    <source>
        <dbReference type="EMBL" id="TFK96836.1"/>
    </source>
</evidence>
<evidence type="ECO:0000256" key="2">
    <source>
        <dbReference type="SAM" id="MobiDB-lite"/>
    </source>
</evidence>
<comment type="similarity">
    <text evidence="1">Belongs to the SAP18 family.</text>
</comment>
<feature type="compositionally biased region" description="Gly residues" evidence="2">
    <location>
        <begin position="226"/>
        <end position="238"/>
    </location>
</feature>
<protein>
    <submittedName>
        <fullName evidence="3">Sin3 associated polypeptide p18-domain-containing protein</fullName>
    </submittedName>
</protein>
<reference evidence="3 4" key="1">
    <citation type="journal article" date="2019" name="Nat. Ecol. Evol.">
        <title>Megaphylogeny resolves global patterns of mushroom evolution.</title>
        <authorList>
            <person name="Varga T."/>
            <person name="Krizsan K."/>
            <person name="Foldi C."/>
            <person name="Dima B."/>
            <person name="Sanchez-Garcia M."/>
            <person name="Sanchez-Ramirez S."/>
            <person name="Szollosi G.J."/>
            <person name="Szarkandi J.G."/>
            <person name="Papp V."/>
            <person name="Albert L."/>
            <person name="Andreopoulos W."/>
            <person name="Angelini C."/>
            <person name="Antonin V."/>
            <person name="Barry K.W."/>
            <person name="Bougher N.L."/>
            <person name="Buchanan P."/>
            <person name="Buyck B."/>
            <person name="Bense V."/>
            <person name="Catcheside P."/>
            <person name="Chovatia M."/>
            <person name="Cooper J."/>
            <person name="Damon W."/>
            <person name="Desjardin D."/>
            <person name="Finy P."/>
            <person name="Geml J."/>
            <person name="Haridas S."/>
            <person name="Hughes K."/>
            <person name="Justo A."/>
            <person name="Karasinski D."/>
            <person name="Kautmanova I."/>
            <person name="Kiss B."/>
            <person name="Kocsube S."/>
            <person name="Kotiranta H."/>
            <person name="LaButti K.M."/>
            <person name="Lechner B.E."/>
            <person name="Liimatainen K."/>
            <person name="Lipzen A."/>
            <person name="Lukacs Z."/>
            <person name="Mihaltcheva S."/>
            <person name="Morgado L.N."/>
            <person name="Niskanen T."/>
            <person name="Noordeloos M.E."/>
            <person name="Ohm R.A."/>
            <person name="Ortiz-Santana B."/>
            <person name="Ovrebo C."/>
            <person name="Racz N."/>
            <person name="Riley R."/>
            <person name="Savchenko A."/>
            <person name="Shiryaev A."/>
            <person name="Soop K."/>
            <person name="Spirin V."/>
            <person name="Szebenyi C."/>
            <person name="Tomsovsky M."/>
            <person name="Tulloss R.E."/>
            <person name="Uehling J."/>
            <person name="Grigoriev I.V."/>
            <person name="Vagvolgyi C."/>
            <person name="Papp T."/>
            <person name="Martin F.M."/>
            <person name="Miettinen O."/>
            <person name="Hibbett D.S."/>
            <person name="Nagy L.G."/>
        </authorList>
    </citation>
    <scope>NUCLEOTIDE SEQUENCE [LARGE SCALE GENOMIC DNA]</scope>
    <source>
        <strain evidence="3 4">CBS 309.79</strain>
    </source>
</reference>
<dbReference type="GO" id="GO:0005634">
    <property type="term" value="C:nucleus"/>
    <property type="evidence" value="ECO:0007669"/>
    <property type="project" value="TreeGrafter"/>
</dbReference>
<dbReference type="STRING" id="1884261.A0A5C3Q5M8"/>
<dbReference type="Pfam" id="PF06487">
    <property type="entry name" value="SAP18"/>
    <property type="match status" value="1"/>
</dbReference>
<feature type="region of interest" description="Disordered" evidence="2">
    <location>
        <begin position="118"/>
        <end position="141"/>
    </location>
</feature>
<dbReference type="OrthoDB" id="440566at2759"/>
<evidence type="ECO:0000256" key="1">
    <source>
        <dbReference type="ARBA" id="ARBA00009143"/>
    </source>
</evidence>
<dbReference type="EMBL" id="ML178854">
    <property type="protein sequence ID" value="TFK96836.1"/>
    <property type="molecule type" value="Genomic_DNA"/>
</dbReference>
<proteinExistence type="inferred from homology"/>
<dbReference type="AlphaFoldDB" id="A0A5C3Q5M8"/>
<feature type="compositionally biased region" description="Basic and acidic residues" evidence="2">
    <location>
        <begin position="239"/>
        <end position="264"/>
    </location>
</feature>
<dbReference type="InterPro" id="IPR042534">
    <property type="entry name" value="SAP18_sf"/>
</dbReference>
<feature type="compositionally biased region" description="Polar residues" evidence="2">
    <location>
        <begin position="124"/>
        <end position="133"/>
    </location>
</feature>
<dbReference type="PANTHER" id="PTHR13082:SF0">
    <property type="entry name" value="HISTONE DEACETYLASE COMPLEX SUBUNIT SAP18"/>
    <property type="match status" value="1"/>
</dbReference>
<feature type="compositionally biased region" description="Gly residues" evidence="2">
    <location>
        <begin position="191"/>
        <end position="216"/>
    </location>
</feature>
<organism evidence="3 4">
    <name type="scientific">Pterulicium gracile</name>
    <dbReference type="NCBI Taxonomy" id="1884261"/>
    <lineage>
        <taxon>Eukaryota</taxon>
        <taxon>Fungi</taxon>
        <taxon>Dikarya</taxon>
        <taxon>Basidiomycota</taxon>
        <taxon>Agaricomycotina</taxon>
        <taxon>Agaricomycetes</taxon>
        <taxon>Agaricomycetidae</taxon>
        <taxon>Agaricales</taxon>
        <taxon>Pleurotineae</taxon>
        <taxon>Pterulaceae</taxon>
        <taxon>Pterulicium</taxon>
    </lineage>
</organism>
<dbReference type="Gene3D" id="3.10.20.550">
    <property type="entry name" value="ASAP complex, SAP18 subunit"/>
    <property type="match status" value="1"/>
</dbReference>
<name>A0A5C3Q5M8_9AGAR</name>
<dbReference type="PANTHER" id="PTHR13082">
    <property type="entry name" value="SAP18"/>
    <property type="match status" value="1"/>
</dbReference>
<accession>A0A5C3Q5M8</accession>
<gene>
    <name evidence="3" type="ORF">BDV98DRAFT_658946</name>
</gene>
<dbReference type="Proteomes" id="UP000305067">
    <property type="component" value="Unassembled WGS sequence"/>
</dbReference>
<evidence type="ECO:0000313" key="4">
    <source>
        <dbReference type="Proteomes" id="UP000305067"/>
    </source>
</evidence>
<keyword evidence="4" id="KW-1185">Reference proteome</keyword>
<feature type="compositionally biased region" description="Basic residues" evidence="2">
    <location>
        <begin position="293"/>
        <end position="311"/>
    </location>
</feature>
<dbReference type="InterPro" id="IPR010516">
    <property type="entry name" value="SAP18"/>
</dbReference>
<sequence>MDIDKPTTELPKSPPFLIRTFVKIGSFHRPNLFTSSTLPTTDEQQLHLFPTSTLPHVLAALRNAAPHIPEYRHPLAKFSFKTAFADPTNKGEFAMKELGMVYSRDVLGEPGTVEKLLLEDDNDSNANESSPQTEGRDKGDRTLEELRFVPGDYLCIAVVLPKSVMNMKTNEEPRAVGAGWKNASAAPPIRGGDGGWAGNLGNASGGGAPGRGGGHWRGASDAPAGRGRGGGRGGGGDGFRGDRDRDRDRGDRDRDRDFGGDRRVPPPRRGSPNSGRRTPPPPPRGGGWGRAGRDRRSRSRSPSRSPARRRR</sequence>